<sequence length="411" mass="46041">MHAYALKDPVWFALHSKEQTHFQEDENLDLGQFCIMCHSPIAFLTNAIPDPASLTLESSSELSSQIREGITCSSCHAVTYASPTTNVNSNEGTLESMEYFFHTDTVNHIKYGPIEDPITSSYHQSEFNPLYSKSEYCMGCHNLTIDGIGAEMTFDEWSGTAYQAMGFECQTCHMQSYSGYAVDTTIVQGAPIRDNLHRHNFAGIDQALTDFEEGDAQAEAIYQLLSTAADIAIVSEVPQYIYESDTLLVQIGITNNAGHNLPTGVTFSRQLWLEVLVNSGENTFYKSGHLNNNKDLYDFYIDPLEEEDPDLIIFNTVLYDAEGDSGLRNVSVERMAYMSDYTIPTNGSKIVTYEIPIPENMSNSLNFSARLRFRALPPFFLRELVPEADETKLTIFDIDSTSIVIPVMQNN</sequence>
<accession>A0A381UFZ2</accession>
<reference evidence="1" key="1">
    <citation type="submission" date="2018-05" db="EMBL/GenBank/DDBJ databases">
        <authorList>
            <person name="Lanie J.A."/>
            <person name="Ng W.-L."/>
            <person name="Kazmierczak K.M."/>
            <person name="Andrzejewski T.M."/>
            <person name="Davidsen T.M."/>
            <person name="Wayne K.J."/>
            <person name="Tettelin H."/>
            <person name="Glass J.I."/>
            <person name="Rusch D."/>
            <person name="Podicherti R."/>
            <person name="Tsui H.-C.T."/>
            <person name="Winkler M.E."/>
        </authorList>
    </citation>
    <scope>NUCLEOTIDE SEQUENCE</scope>
</reference>
<dbReference type="EMBL" id="UINC01006362">
    <property type="protein sequence ID" value="SVA27069.1"/>
    <property type="molecule type" value="Genomic_DNA"/>
</dbReference>
<dbReference type="AlphaFoldDB" id="A0A381UFZ2"/>
<evidence type="ECO:0000313" key="1">
    <source>
        <dbReference type="EMBL" id="SVA27069.1"/>
    </source>
</evidence>
<protein>
    <submittedName>
        <fullName evidence="1">Uncharacterized protein</fullName>
    </submittedName>
</protein>
<gene>
    <name evidence="1" type="ORF">METZ01_LOCUS79923</name>
</gene>
<name>A0A381UFZ2_9ZZZZ</name>
<proteinExistence type="predicted"/>
<organism evidence="1">
    <name type="scientific">marine metagenome</name>
    <dbReference type="NCBI Taxonomy" id="408172"/>
    <lineage>
        <taxon>unclassified sequences</taxon>
        <taxon>metagenomes</taxon>
        <taxon>ecological metagenomes</taxon>
    </lineage>
</organism>
<dbReference type="Gene3D" id="1.10.1130.10">
    <property type="entry name" value="Flavocytochrome C3, Chain A"/>
    <property type="match status" value="1"/>
</dbReference>
<dbReference type="SUPFAM" id="SSF48695">
    <property type="entry name" value="Multiheme cytochromes"/>
    <property type="match status" value="1"/>
</dbReference>
<dbReference type="InterPro" id="IPR036280">
    <property type="entry name" value="Multihaem_cyt_sf"/>
</dbReference>